<proteinExistence type="predicted"/>
<evidence type="ECO:0000313" key="1">
    <source>
        <dbReference type="EMBL" id="CAB4129956.1"/>
    </source>
</evidence>
<name>A0A6J5L9P1_9CAUD</name>
<dbReference type="EMBL" id="LR796235">
    <property type="protein sequence ID" value="CAB4129956.1"/>
    <property type="molecule type" value="Genomic_DNA"/>
</dbReference>
<sequence>MIYLYINKNQKNMKKVVRLTESDLIRLVKRVIREQEEEWNSDKEGELYSLDAKTKEFHKDKNRPNWADYDDNESFMKDVEDWGKSSGYNDHLDKLNSRLNAKKSIRNREDDERYSNLVKNRPADFDADALNAEYGDLDSEYENDVKDWKSKYSVDDPDFYDKFDERIAPINAKLNRKSDIRKQLSRDFKPKRGY</sequence>
<reference evidence="1" key="1">
    <citation type="submission" date="2020-04" db="EMBL/GenBank/DDBJ databases">
        <authorList>
            <person name="Chiriac C."/>
            <person name="Salcher M."/>
            <person name="Ghai R."/>
            <person name="Kavagutti S V."/>
        </authorList>
    </citation>
    <scope>NUCLEOTIDE SEQUENCE</scope>
</reference>
<protein>
    <submittedName>
        <fullName evidence="1">Uncharacterized protein</fullName>
    </submittedName>
</protein>
<gene>
    <name evidence="1" type="ORF">UFOVP117_183</name>
</gene>
<accession>A0A6J5L9P1</accession>
<organism evidence="1">
    <name type="scientific">uncultured Caudovirales phage</name>
    <dbReference type="NCBI Taxonomy" id="2100421"/>
    <lineage>
        <taxon>Viruses</taxon>
        <taxon>Duplodnaviria</taxon>
        <taxon>Heunggongvirae</taxon>
        <taxon>Uroviricota</taxon>
        <taxon>Caudoviricetes</taxon>
        <taxon>Peduoviridae</taxon>
        <taxon>Maltschvirus</taxon>
        <taxon>Maltschvirus maltsch</taxon>
    </lineage>
</organism>